<protein>
    <submittedName>
        <fullName evidence="1">7205_t:CDS:1</fullName>
    </submittedName>
</protein>
<feature type="non-terminal residue" evidence="1">
    <location>
        <position position="154"/>
    </location>
</feature>
<sequence>DKFVPLPHRPSNYKLSYDIDPHNMTVVPEEYPSKDGFENNRQLNAIARAILLDASLVHLWKEIGYTEICDDTNDLVMSGALLILFPPSSPSGWFFPTPENVTNRLTKLIELGFKLTDKTIVDTLQMYENQLDDYGNIFWNVFTTIRSGESSVSF</sequence>
<evidence type="ECO:0000313" key="2">
    <source>
        <dbReference type="Proteomes" id="UP000789375"/>
    </source>
</evidence>
<evidence type="ECO:0000313" key="1">
    <source>
        <dbReference type="EMBL" id="CAG8753098.1"/>
    </source>
</evidence>
<dbReference type="AlphaFoldDB" id="A0A9N9IY08"/>
<keyword evidence="2" id="KW-1185">Reference proteome</keyword>
<name>A0A9N9IY08_FUNMO</name>
<feature type="non-terminal residue" evidence="1">
    <location>
        <position position="1"/>
    </location>
</feature>
<organism evidence="1 2">
    <name type="scientific">Funneliformis mosseae</name>
    <name type="common">Endomycorrhizal fungus</name>
    <name type="synonym">Glomus mosseae</name>
    <dbReference type="NCBI Taxonomy" id="27381"/>
    <lineage>
        <taxon>Eukaryota</taxon>
        <taxon>Fungi</taxon>
        <taxon>Fungi incertae sedis</taxon>
        <taxon>Mucoromycota</taxon>
        <taxon>Glomeromycotina</taxon>
        <taxon>Glomeromycetes</taxon>
        <taxon>Glomerales</taxon>
        <taxon>Glomeraceae</taxon>
        <taxon>Funneliformis</taxon>
    </lineage>
</organism>
<dbReference type="Proteomes" id="UP000789375">
    <property type="component" value="Unassembled WGS sequence"/>
</dbReference>
<gene>
    <name evidence="1" type="ORF">FMOSSE_LOCUS16755</name>
</gene>
<dbReference type="EMBL" id="CAJVPP010026131">
    <property type="protein sequence ID" value="CAG8753098.1"/>
    <property type="molecule type" value="Genomic_DNA"/>
</dbReference>
<proteinExistence type="predicted"/>
<reference evidence="1" key="1">
    <citation type="submission" date="2021-06" db="EMBL/GenBank/DDBJ databases">
        <authorList>
            <person name="Kallberg Y."/>
            <person name="Tangrot J."/>
            <person name="Rosling A."/>
        </authorList>
    </citation>
    <scope>NUCLEOTIDE SEQUENCE</scope>
    <source>
        <strain evidence="1">87-6 pot B 2015</strain>
    </source>
</reference>
<comment type="caution">
    <text evidence="1">The sequence shown here is derived from an EMBL/GenBank/DDBJ whole genome shotgun (WGS) entry which is preliminary data.</text>
</comment>
<accession>A0A9N9IY08</accession>